<evidence type="ECO:0000313" key="2">
    <source>
        <dbReference type="EMBL" id="SFU27910.1"/>
    </source>
</evidence>
<evidence type="ECO:0000256" key="1">
    <source>
        <dbReference type="SAM" id="Phobius"/>
    </source>
</evidence>
<dbReference type="EMBL" id="FPBT01000001">
    <property type="protein sequence ID" value="SFU27910.1"/>
    <property type="molecule type" value="Genomic_DNA"/>
</dbReference>
<dbReference type="RefSeq" id="WP_090469018.1">
    <property type="nucleotide sequence ID" value="NZ_FOWF01000002.1"/>
</dbReference>
<keyword evidence="1" id="KW-0812">Transmembrane</keyword>
<feature type="transmembrane region" description="Helical" evidence="1">
    <location>
        <begin position="220"/>
        <end position="240"/>
    </location>
</feature>
<dbReference type="OrthoDB" id="2002581at2"/>
<feature type="transmembrane region" description="Helical" evidence="1">
    <location>
        <begin position="46"/>
        <end position="64"/>
    </location>
</feature>
<proteinExistence type="predicted"/>
<evidence type="ECO:0000313" key="3">
    <source>
        <dbReference type="Proteomes" id="UP000198817"/>
    </source>
</evidence>
<feature type="transmembrane region" description="Helical" evidence="1">
    <location>
        <begin position="180"/>
        <end position="200"/>
    </location>
</feature>
<accession>A0A1I7EVF6</accession>
<name>A0A1I7EVF6_9FIRM</name>
<dbReference type="Proteomes" id="UP000198817">
    <property type="component" value="Unassembled WGS sequence"/>
</dbReference>
<feature type="transmembrane region" description="Helical" evidence="1">
    <location>
        <begin position="15"/>
        <end position="34"/>
    </location>
</feature>
<feature type="transmembrane region" description="Helical" evidence="1">
    <location>
        <begin position="116"/>
        <end position="137"/>
    </location>
</feature>
<organism evidence="2 3">
    <name type="scientific">Eubacterium pyruvativorans</name>
    <dbReference type="NCBI Taxonomy" id="155865"/>
    <lineage>
        <taxon>Bacteria</taxon>
        <taxon>Bacillati</taxon>
        <taxon>Bacillota</taxon>
        <taxon>Clostridia</taxon>
        <taxon>Eubacteriales</taxon>
        <taxon>Eubacteriaceae</taxon>
        <taxon>Eubacterium</taxon>
    </lineage>
</organism>
<keyword evidence="3" id="KW-1185">Reference proteome</keyword>
<gene>
    <name evidence="2" type="ORF">SAMN05216508_10124</name>
</gene>
<sequence>MSNTNQNFSGTNQDAAIFLNILLVAVSILGFFYAVPADGLRALTTYGALASLLTAVSSFCYMMAEGATRRRIHALEYEMQKNREERRADQARDRQKINAVGENAASRYRAVRVIRYLSVTMTTLTLFTSLFILLPLSGGKAGEVLWSGGMKYFHIFVPVLSLLSFIFLEPGKPFSKKAALLSLIPTGIYGLILLVLNAAGVVEGPYPFLLVHAQPVYMTLVWILVILAANFALSLLVSALNHRLAES</sequence>
<feature type="transmembrane region" description="Helical" evidence="1">
    <location>
        <begin position="149"/>
        <end position="168"/>
    </location>
</feature>
<protein>
    <submittedName>
        <fullName evidence="2">Uncharacterized protein</fullName>
    </submittedName>
</protein>
<reference evidence="2 3" key="1">
    <citation type="submission" date="2016-10" db="EMBL/GenBank/DDBJ databases">
        <authorList>
            <person name="de Groot N.N."/>
        </authorList>
    </citation>
    <scope>NUCLEOTIDE SEQUENCE [LARGE SCALE GENOMIC DNA]</scope>
    <source>
        <strain evidence="2 3">KHGC13</strain>
    </source>
</reference>
<keyword evidence="1" id="KW-0472">Membrane</keyword>
<dbReference type="AlphaFoldDB" id="A0A1I7EVF6"/>
<keyword evidence="1" id="KW-1133">Transmembrane helix</keyword>